<organism evidence="2 3">
    <name type="scientific">Methylobacterium trifolii</name>
    <dbReference type="NCBI Taxonomy" id="1003092"/>
    <lineage>
        <taxon>Bacteria</taxon>
        <taxon>Pseudomonadati</taxon>
        <taxon>Pseudomonadota</taxon>
        <taxon>Alphaproteobacteria</taxon>
        <taxon>Hyphomicrobiales</taxon>
        <taxon>Methylobacteriaceae</taxon>
        <taxon>Methylobacterium</taxon>
    </lineage>
</organism>
<sequence>MPDDRSKQESGTAAVFPKETATGQVTPQDGPADRPGAEAAEAAAADGHDPHLPGKGPGRAGEEAAAYRENDA</sequence>
<accession>A0ABQ4U3H4</accession>
<reference evidence="2" key="2">
    <citation type="submission" date="2021-08" db="EMBL/GenBank/DDBJ databases">
        <authorList>
            <person name="Tani A."/>
            <person name="Ola A."/>
            <person name="Ogura Y."/>
            <person name="Katsura K."/>
            <person name="Hayashi T."/>
        </authorList>
    </citation>
    <scope>NUCLEOTIDE SEQUENCE</scope>
    <source>
        <strain evidence="2">DSM 23632</strain>
    </source>
</reference>
<protein>
    <submittedName>
        <fullName evidence="2">Uncharacterized protein</fullName>
    </submittedName>
</protein>
<keyword evidence="3" id="KW-1185">Reference proteome</keyword>
<gene>
    <name evidence="2" type="ORF">MPOCJGCO_2759</name>
</gene>
<feature type="region of interest" description="Disordered" evidence="1">
    <location>
        <begin position="1"/>
        <end position="72"/>
    </location>
</feature>
<proteinExistence type="predicted"/>
<evidence type="ECO:0000256" key="1">
    <source>
        <dbReference type="SAM" id="MobiDB-lite"/>
    </source>
</evidence>
<name>A0ABQ4U3H4_9HYPH</name>
<dbReference type="Proteomes" id="UP001055057">
    <property type="component" value="Unassembled WGS sequence"/>
</dbReference>
<reference evidence="2" key="1">
    <citation type="journal article" date="2021" name="Front. Microbiol.">
        <title>Comprehensive Comparative Genomics and Phenotyping of Methylobacterium Species.</title>
        <authorList>
            <person name="Alessa O."/>
            <person name="Ogura Y."/>
            <person name="Fujitani Y."/>
            <person name="Takami H."/>
            <person name="Hayashi T."/>
            <person name="Sahin N."/>
            <person name="Tani A."/>
        </authorList>
    </citation>
    <scope>NUCLEOTIDE SEQUENCE</scope>
    <source>
        <strain evidence="2">DSM 23632</strain>
    </source>
</reference>
<dbReference type="EMBL" id="BPRB01000151">
    <property type="protein sequence ID" value="GJE60645.1"/>
    <property type="molecule type" value="Genomic_DNA"/>
</dbReference>
<dbReference type="RefSeq" id="WP_238183258.1">
    <property type="nucleotide sequence ID" value="NZ_BPRB01000151.1"/>
</dbReference>
<feature type="compositionally biased region" description="Basic and acidic residues" evidence="1">
    <location>
        <begin position="60"/>
        <end position="72"/>
    </location>
</feature>
<comment type="caution">
    <text evidence="2">The sequence shown here is derived from an EMBL/GenBank/DDBJ whole genome shotgun (WGS) entry which is preliminary data.</text>
</comment>
<evidence type="ECO:0000313" key="3">
    <source>
        <dbReference type="Proteomes" id="UP001055057"/>
    </source>
</evidence>
<evidence type="ECO:0000313" key="2">
    <source>
        <dbReference type="EMBL" id="GJE60645.1"/>
    </source>
</evidence>